<comment type="subunit">
    <text evidence="10">The RNAP catalytic core consists of 2 alpha, 1 beta, 1 beta' and 1 omega subunit. When a sigma factor is associated with the core the holoenzyme is formed, which can initiate transcription.</text>
</comment>
<dbReference type="NCBIfam" id="TIGR00690">
    <property type="entry name" value="rpoZ"/>
    <property type="match status" value="1"/>
</dbReference>
<dbReference type="Pfam" id="PF01192">
    <property type="entry name" value="RNA_pol_Rpb6"/>
    <property type="match status" value="1"/>
</dbReference>
<evidence type="ECO:0000313" key="12">
    <source>
        <dbReference type="Proteomes" id="UP000182569"/>
    </source>
</evidence>
<dbReference type="GO" id="GO:0006351">
    <property type="term" value="P:DNA-templated transcription"/>
    <property type="evidence" value="ECO:0007669"/>
    <property type="project" value="UniProtKB-UniRule"/>
</dbReference>
<dbReference type="EMBL" id="CP015756">
    <property type="protein sequence ID" value="APC40977.1"/>
    <property type="molecule type" value="Genomic_DNA"/>
</dbReference>
<evidence type="ECO:0000256" key="8">
    <source>
        <dbReference type="ARBA" id="ARBA00029924"/>
    </source>
</evidence>
<comment type="function">
    <text evidence="10">Promotes RNA polymerase assembly. Latches the N- and C-terminal regions of the beta' subunit thereby facilitating its interaction with the beta and alpha subunits.</text>
</comment>
<keyword evidence="4 10" id="KW-0240">DNA-directed RNA polymerase</keyword>
<dbReference type="GO" id="GO:0003677">
    <property type="term" value="F:DNA binding"/>
    <property type="evidence" value="ECO:0007669"/>
    <property type="project" value="UniProtKB-UniRule"/>
</dbReference>
<keyword evidence="12" id="KW-1185">Reference proteome</keyword>
<keyword evidence="6 10" id="KW-0548">Nucleotidyltransferase</keyword>
<keyword evidence="7 10" id="KW-0804">Transcription</keyword>
<evidence type="ECO:0000256" key="2">
    <source>
        <dbReference type="ARBA" id="ARBA00012418"/>
    </source>
</evidence>
<sequence>MNNSMISPSIVDLLEKVDNRYSLVVATSKRARQIIEGQSPLVQVDSTKPVTIAIEEIYEGAIVAITTQEGIK</sequence>
<dbReference type="GeneID" id="83593476"/>
<dbReference type="GO" id="GO:0003899">
    <property type="term" value="F:DNA-directed RNA polymerase activity"/>
    <property type="evidence" value="ECO:0007669"/>
    <property type="project" value="UniProtKB-UniRule"/>
</dbReference>
<proteinExistence type="inferred from homology"/>
<reference evidence="12" key="1">
    <citation type="journal article" date="2016" name="Front. Microbiol.">
        <title>Complete Genome Sequence of Clostridium estertheticum DSM 8809, a Microbe Identified in Spoiled Vacuum Packed Beef.</title>
        <authorList>
            <person name="Yu Z."/>
            <person name="Gunn L."/>
            <person name="Brennan E."/>
            <person name="Reid R."/>
            <person name="Wall P.G."/>
            <person name="Gaora O.P."/>
            <person name="Hurley D."/>
            <person name="Bolton D."/>
            <person name="Fanning S."/>
        </authorList>
    </citation>
    <scope>NUCLEOTIDE SEQUENCE [LARGE SCALE GENOMIC DNA]</scope>
    <source>
        <strain evidence="12">DSM 8809</strain>
    </source>
</reference>
<evidence type="ECO:0000313" key="11">
    <source>
        <dbReference type="EMBL" id="APC40977.1"/>
    </source>
</evidence>
<evidence type="ECO:0000256" key="1">
    <source>
        <dbReference type="ARBA" id="ARBA00006711"/>
    </source>
</evidence>
<dbReference type="STRING" id="1552.A7L45_13290"/>
<keyword evidence="5 10" id="KW-0808">Transferase</keyword>
<accession>A0A1J0GHZ8</accession>
<evidence type="ECO:0000256" key="9">
    <source>
        <dbReference type="ARBA" id="ARBA00048552"/>
    </source>
</evidence>
<dbReference type="SUPFAM" id="SSF63562">
    <property type="entry name" value="RPB6/omega subunit-like"/>
    <property type="match status" value="1"/>
</dbReference>
<dbReference type="Proteomes" id="UP000182569">
    <property type="component" value="Chromosome"/>
</dbReference>
<dbReference type="HAMAP" id="MF_00366">
    <property type="entry name" value="RNApol_bact_RpoZ"/>
    <property type="match status" value="1"/>
</dbReference>
<dbReference type="PANTHER" id="PTHR34476">
    <property type="entry name" value="DNA-DIRECTED RNA POLYMERASE SUBUNIT OMEGA"/>
    <property type="match status" value="1"/>
</dbReference>
<protein>
    <recommendedName>
        <fullName evidence="3 10">DNA-directed RNA polymerase subunit omega</fullName>
        <shortName evidence="10">RNAP omega subunit</shortName>
        <ecNumber evidence="2 10">2.7.7.6</ecNumber>
    </recommendedName>
    <alternativeName>
        <fullName evidence="10">RNA polymerase omega subunit</fullName>
    </alternativeName>
    <alternativeName>
        <fullName evidence="8 10">Transcriptase subunit omega</fullName>
    </alternativeName>
</protein>
<dbReference type="GO" id="GO:0000428">
    <property type="term" value="C:DNA-directed RNA polymerase complex"/>
    <property type="evidence" value="ECO:0007669"/>
    <property type="project" value="UniProtKB-KW"/>
</dbReference>
<dbReference type="InterPro" id="IPR003716">
    <property type="entry name" value="DNA-dir_RNA_pol_omega"/>
</dbReference>
<name>A0A1J0GHZ8_9CLOT</name>
<dbReference type="RefSeq" id="WP_071613270.1">
    <property type="nucleotide sequence ID" value="NZ_CP015756.1"/>
</dbReference>
<dbReference type="InterPro" id="IPR006110">
    <property type="entry name" value="Pol_omega/Rpo6/RPB6"/>
</dbReference>
<evidence type="ECO:0000256" key="3">
    <source>
        <dbReference type="ARBA" id="ARBA00013725"/>
    </source>
</evidence>
<evidence type="ECO:0000256" key="4">
    <source>
        <dbReference type="ARBA" id="ARBA00022478"/>
    </source>
</evidence>
<gene>
    <name evidence="10" type="primary">rpoZ</name>
    <name evidence="11" type="ORF">A7L45_13290</name>
</gene>
<evidence type="ECO:0000256" key="5">
    <source>
        <dbReference type="ARBA" id="ARBA00022679"/>
    </source>
</evidence>
<evidence type="ECO:0000256" key="6">
    <source>
        <dbReference type="ARBA" id="ARBA00022695"/>
    </source>
</evidence>
<dbReference type="SMART" id="SM01409">
    <property type="entry name" value="RNA_pol_Rpb6"/>
    <property type="match status" value="1"/>
</dbReference>
<evidence type="ECO:0000256" key="7">
    <source>
        <dbReference type="ARBA" id="ARBA00023163"/>
    </source>
</evidence>
<dbReference type="Gene3D" id="3.90.940.10">
    <property type="match status" value="1"/>
</dbReference>
<organism evidence="11 12">
    <name type="scientific">Clostridium estertheticum subsp. estertheticum</name>
    <dbReference type="NCBI Taxonomy" id="1552"/>
    <lineage>
        <taxon>Bacteria</taxon>
        <taxon>Bacillati</taxon>
        <taxon>Bacillota</taxon>
        <taxon>Clostridia</taxon>
        <taxon>Eubacteriales</taxon>
        <taxon>Clostridiaceae</taxon>
        <taxon>Clostridium</taxon>
    </lineage>
</organism>
<dbReference type="PANTHER" id="PTHR34476:SF1">
    <property type="entry name" value="DNA-DIRECTED RNA POLYMERASE SUBUNIT OMEGA"/>
    <property type="match status" value="1"/>
</dbReference>
<comment type="similarity">
    <text evidence="1 10">Belongs to the RNA polymerase subunit omega family.</text>
</comment>
<dbReference type="EC" id="2.7.7.6" evidence="2 10"/>
<dbReference type="AlphaFoldDB" id="A0A1J0GHZ8"/>
<comment type="catalytic activity">
    <reaction evidence="9 10">
        <text>RNA(n) + a ribonucleoside 5'-triphosphate = RNA(n+1) + diphosphate</text>
        <dbReference type="Rhea" id="RHEA:21248"/>
        <dbReference type="Rhea" id="RHEA-COMP:14527"/>
        <dbReference type="Rhea" id="RHEA-COMP:17342"/>
        <dbReference type="ChEBI" id="CHEBI:33019"/>
        <dbReference type="ChEBI" id="CHEBI:61557"/>
        <dbReference type="ChEBI" id="CHEBI:140395"/>
        <dbReference type="EC" id="2.7.7.6"/>
    </reaction>
</comment>
<dbReference type="KEGG" id="ceu:A7L45_13290"/>
<evidence type="ECO:0000256" key="10">
    <source>
        <dbReference type="HAMAP-Rule" id="MF_00366"/>
    </source>
</evidence>
<dbReference type="OrthoDB" id="9815459at2"/>
<dbReference type="InterPro" id="IPR036161">
    <property type="entry name" value="RPB6/omega-like_sf"/>
</dbReference>